<dbReference type="InterPro" id="IPR015915">
    <property type="entry name" value="Kelch-typ_b-propeller"/>
</dbReference>
<accession>X0SE16</accession>
<dbReference type="SUPFAM" id="SSF117281">
    <property type="entry name" value="Kelch motif"/>
    <property type="match status" value="1"/>
</dbReference>
<dbReference type="Gene3D" id="2.120.10.80">
    <property type="entry name" value="Kelch-type beta propeller"/>
    <property type="match status" value="1"/>
</dbReference>
<dbReference type="EMBL" id="BARS01003210">
    <property type="protein sequence ID" value="GAF79298.1"/>
    <property type="molecule type" value="Genomic_DNA"/>
</dbReference>
<reference evidence="1" key="1">
    <citation type="journal article" date="2014" name="Front. Microbiol.">
        <title>High frequency of phylogenetically diverse reductive dehalogenase-homologous genes in deep subseafloor sedimentary metagenomes.</title>
        <authorList>
            <person name="Kawai M."/>
            <person name="Futagami T."/>
            <person name="Toyoda A."/>
            <person name="Takaki Y."/>
            <person name="Nishi S."/>
            <person name="Hori S."/>
            <person name="Arai W."/>
            <person name="Tsubouchi T."/>
            <person name="Morono Y."/>
            <person name="Uchiyama I."/>
            <person name="Ito T."/>
            <person name="Fujiyama A."/>
            <person name="Inagaki F."/>
            <person name="Takami H."/>
        </authorList>
    </citation>
    <scope>NUCLEOTIDE SEQUENCE</scope>
    <source>
        <strain evidence="1">Expedition CK06-06</strain>
    </source>
</reference>
<dbReference type="AlphaFoldDB" id="X0SE16"/>
<evidence type="ECO:0000313" key="1">
    <source>
        <dbReference type="EMBL" id="GAF79298.1"/>
    </source>
</evidence>
<protein>
    <submittedName>
        <fullName evidence="1">Uncharacterized protein</fullName>
    </submittedName>
</protein>
<proteinExistence type="predicted"/>
<sequence length="392" mass="44496">IGYDPANDVHVLVDMVREKRRTLLLRLDPTRAAEAKPGGPEEVWKSDKYQVAWSHLPATQAEYRERVAEHEKRLDAVPPNTWTHLEAPYGGWGRAYGSFCHDWDRDQIVLWGGGHSAYMGNEVSQYDLKANLWMESWSPELPPYPYGHPDGPGWHPSFYHEKGTHHGYHHYVYCSDLKRIVFFGGALQYDPDRMRYVRDKLAKAGKGSAGHSVEMSGAPGLLTVSTRHWYGSPFGVWRADFKAKTLGRIPGSDTPFGTNDRAKAVFDPTRRRVLFYGAAKEGKKRICNQLWAFPLETKRWEHIATKTEPAGTEPPEIRAWNYCYSTTHDCLLIAAKDTWVYDCKANVLRKIGPGIDTSGVVYSAKHGLFYALCGGGYKPQQVYVFRYAPGER</sequence>
<name>X0SE16_9ZZZZ</name>
<feature type="non-terminal residue" evidence="1">
    <location>
        <position position="1"/>
    </location>
</feature>
<comment type="caution">
    <text evidence="1">The sequence shown here is derived from an EMBL/GenBank/DDBJ whole genome shotgun (WGS) entry which is preliminary data.</text>
</comment>
<gene>
    <name evidence="1" type="ORF">S01H1_06191</name>
</gene>
<organism evidence="1">
    <name type="scientific">marine sediment metagenome</name>
    <dbReference type="NCBI Taxonomy" id="412755"/>
    <lineage>
        <taxon>unclassified sequences</taxon>
        <taxon>metagenomes</taxon>
        <taxon>ecological metagenomes</taxon>
    </lineage>
</organism>